<protein>
    <submittedName>
        <fullName evidence="3">Uncharacterized protein</fullName>
    </submittedName>
</protein>
<reference evidence="3 4" key="1">
    <citation type="submission" date="2019-12" db="EMBL/GenBank/DDBJ databases">
        <title>The draft genomic sequence of strain Chitinophaga oryziterrae JCM 16595.</title>
        <authorList>
            <person name="Zhang X."/>
        </authorList>
    </citation>
    <scope>NUCLEOTIDE SEQUENCE [LARGE SCALE GENOMIC DNA]</scope>
    <source>
        <strain evidence="3 4">JCM 16595</strain>
    </source>
</reference>
<evidence type="ECO:0000256" key="1">
    <source>
        <dbReference type="SAM" id="Coils"/>
    </source>
</evidence>
<accession>A0A6N8J3P6</accession>
<dbReference type="SUPFAM" id="SSF57997">
    <property type="entry name" value="Tropomyosin"/>
    <property type="match status" value="1"/>
</dbReference>
<feature type="chain" id="PRO_5026704144" evidence="2">
    <location>
        <begin position="26"/>
        <end position="608"/>
    </location>
</feature>
<sequence length="608" mass="69054">MNIYNLSPSFLLLFACLLFSEIALAQNQPVEPSPQQQDSITALRKADSVLQKSQASINAQHTTEQNKLDTLQAEIKNAFRLFEVATQKKTAAKSELDALRNKIDTLNKIAEEYSKRKDELASDAAQKQKSLDSINAVITSVEDKKAKLDSDLNKTNAEIEAANDELSIRKAELSKVEDSLEVIAKIELAPKSYIEFDLKRAKAELVNINRKTSPDEQREARAEVLKALDSTGFKCYRSTLLDSIINTGQFLDSLCKPCRTNAKVYEVNIDVNEGIIRELIVKTSWGVFRNLQSPIDLVHIGRRLDDRLYRDGENVYKHEYIKISRIIKYTPTRSFNDLPYTQFNITLFRDSSHKNESYWIRESTSINSYFDVALFTDLKGISGDANGLAQLTGSARFITNTANIKGSAWILFNYVAFNGNIAKFDNEFKGTLLLPGDSINRRDLLQRAKYTLGIKANLIHGVLSPLPKRLIQDMQLNAGYSFIGSQVLIIKPKDPSAPAIMDSSYHTVTHNQLFIEPLVSFTRYRNFNMALSLPFYFINLKESSGISNHGWEPWVKPSIELMYYAKRTSSSKIFFRYCHWINLKTKVDAFTQFQMGYSANLTELFQSH</sequence>
<dbReference type="EMBL" id="WRXO01000001">
    <property type="protein sequence ID" value="MVT39391.1"/>
    <property type="molecule type" value="Genomic_DNA"/>
</dbReference>
<keyword evidence="1" id="KW-0175">Coiled coil</keyword>
<proteinExistence type="predicted"/>
<evidence type="ECO:0000313" key="4">
    <source>
        <dbReference type="Proteomes" id="UP000468388"/>
    </source>
</evidence>
<name>A0A6N8J3P6_9BACT</name>
<comment type="caution">
    <text evidence="3">The sequence shown here is derived from an EMBL/GenBank/DDBJ whole genome shotgun (WGS) entry which is preliminary data.</text>
</comment>
<dbReference type="Proteomes" id="UP000468388">
    <property type="component" value="Unassembled WGS sequence"/>
</dbReference>
<feature type="coiled-coil region" evidence="1">
    <location>
        <begin position="68"/>
        <end position="176"/>
    </location>
</feature>
<evidence type="ECO:0000256" key="2">
    <source>
        <dbReference type="SAM" id="SignalP"/>
    </source>
</evidence>
<keyword evidence="4" id="KW-1185">Reference proteome</keyword>
<dbReference type="Gene3D" id="1.10.287.1490">
    <property type="match status" value="1"/>
</dbReference>
<evidence type="ECO:0000313" key="3">
    <source>
        <dbReference type="EMBL" id="MVT39391.1"/>
    </source>
</evidence>
<dbReference type="AlphaFoldDB" id="A0A6N8J3P6"/>
<gene>
    <name evidence="3" type="ORF">GO495_02230</name>
</gene>
<feature type="signal peptide" evidence="2">
    <location>
        <begin position="1"/>
        <end position="25"/>
    </location>
</feature>
<organism evidence="3 4">
    <name type="scientific">Chitinophaga oryziterrae</name>
    <dbReference type="NCBI Taxonomy" id="1031224"/>
    <lineage>
        <taxon>Bacteria</taxon>
        <taxon>Pseudomonadati</taxon>
        <taxon>Bacteroidota</taxon>
        <taxon>Chitinophagia</taxon>
        <taxon>Chitinophagales</taxon>
        <taxon>Chitinophagaceae</taxon>
        <taxon>Chitinophaga</taxon>
    </lineage>
</organism>
<keyword evidence="2" id="KW-0732">Signal</keyword>
<dbReference type="RefSeq" id="WP_157298069.1">
    <property type="nucleotide sequence ID" value="NZ_BAAAZB010000005.1"/>
</dbReference>